<evidence type="ECO:0000259" key="20">
    <source>
        <dbReference type="PROSITE" id="PS51383"/>
    </source>
</evidence>
<evidence type="ECO:0000256" key="19">
    <source>
        <dbReference type="PIRNR" id="PIRNR017184"/>
    </source>
</evidence>
<comment type="similarity">
    <text evidence="3 19">In the N-terminal section; belongs to the NnrE/AIBP family.</text>
</comment>
<dbReference type="InterPro" id="IPR030677">
    <property type="entry name" value="Nnr"/>
</dbReference>
<dbReference type="PANTHER" id="PTHR12592">
    <property type="entry name" value="ATP-DEPENDENT (S)-NAD(P)H-HYDRATE DEHYDRATASE FAMILY MEMBER"/>
    <property type="match status" value="1"/>
</dbReference>
<evidence type="ECO:0000256" key="2">
    <source>
        <dbReference type="ARBA" id="ARBA00000909"/>
    </source>
</evidence>
<dbReference type="PROSITE" id="PS51385">
    <property type="entry name" value="YJEF_N"/>
    <property type="match status" value="1"/>
</dbReference>
<dbReference type="NCBIfam" id="TIGR00197">
    <property type="entry name" value="yjeF_nterm"/>
    <property type="match status" value="1"/>
</dbReference>
<evidence type="ECO:0000256" key="18">
    <source>
        <dbReference type="HAMAP-Rule" id="MF_01966"/>
    </source>
</evidence>
<comment type="catalytic activity">
    <reaction evidence="1 18 19">
        <text>(6R)-NADHX = (6S)-NADHX</text>
        <dbReference type="Rhea" id="RHEA:32215"/>
        <dbReference type="ChEBI" id="CHEBI:64074"/>
        <dbReference type="ChEBI" id="CHEBI:64075"/>
        <dbReference type="EC" id="5.1.99.6"/>
    </reaction>
</comment>
<evidence type="ECO:0000256" key="6">
    <source>
        <dbReference type="ARBA" id="ARBA00022741"/>
    </source>
</evidence>
<dbReference type="PROSITE" id="PS51383">
    <property type="entry name" value="YJEF_C_3"/>
    <property type="match status" value="1"/>
</dbReference>
<organism evidence="22 23">
    <name type="scientific">Candidatus Blautia faecavium</name>
    <dbReference type="NCBI Taxonomy" id="2838487"/>
    <lineage>
        <taxon>Bacteria</taxon>
        <taxon>Bacillati</taxon>
        <taxon>Bacillota</taxon>
        <taxon>Clostridia</taxon>
        <taxon>Lachnospirales</taxon>
        <taxon>Lachnospiraceae</taxon>
        <taxon>Blautia</taxon>
    </lineage>
</organism>
<evidence type="ECO:0000256" key="13">
    <source>
        <dbReference type="ARBA" id="ARBA00023268"/>
    </source>
</evidence>
<dbReference type="SUPFAM" id="SSF53613">
    <property type="entry name" value="Ribokinase-like"/>
    <property type="match status" value="1"/>
</dbReference>
<evidence type="ECO:0000256" key="17">
    <source>
        <dbReference type="HAMAP-Rule" id="MF_01965"/>
    </source>
</evidence>
<dbReference type="Pfam" id="PF01256">
    <property type="entry name" value="Carb_kinase"/>
    <property type="match status" value="1"/>
</dbReference>
<name>A0A9D2LSR5_9FIRM</name>
<dbReference type="PANTHER" id="PTHR12592:SF0">
    <property type="entry name" value="ATP-DEPENDENT (S)-NAD(P)H-HYDRATE DEHYDRATASE"/>
    <property type="match status" value="1"/>
</dbReference>
<dbReference type="EC" id="5.1.99.6" evidence="19"/>
<comment type="function">
    <text evidence="18">Catalyzes the epimerization of the S- and R-forms of NAD(P)HX, a damaged form of NAD(P)H that is a result of enzymatic or heat-dependent hydration. This is a prerequisite for the S-specific NAD(P)H-hydrate dehydratase to allow the repair of both epimers of NAD(P)HX.</text>
</comment>
<dbReference type="Proteomes" id="UP000823842">
    <property type="component" value="Unassembled WGS sequence"/>
</dbReference>
<comment type="function">
    <text evidence="17">Catalyzes the dehydration of the S-form of NAD(P)HX at the expense of ADP, which is converted to AMP. Together with NAD(P)HX epimerase, which catalyzes the epimerization of the S- and R-forms, the enzyme allows the repair of both epimers of NAD(P)HX, a damaged form of NAD(P)H that is a result of enzymatic or heat-dependent hydration.</text>
</comment>
<dbReference type="SUPFAM" id="SSF64153">
    <property type="entry name" value="YjeF N-terminal domain-like"/>
    <property type="match status" value="1"/>
</dbReference>
<evidence type="ECO:0000256" key="4">
    <source>
        <dbReference type="ARBA" id="ARBA00009524"/>
    </source>
</evidence>
<evidence type="ECO:0000256" key="8">
    <source>
        <dbReference type="ARBA" id="ARBA00022857"/>
    </source>
</evidence>
<evidence type="ECO:0000256" key="12">
    <source>
        <dbReference type="ARBA" id="ARBA00023239"/>
    </source>
</evidence>
<comment type="function">
    <text evidence="14 19">Bifunctional enzyme that catalyzes the epimerization of the S- and R-forms of NAD(P)HX and the dehydration of the S-form of NAD(P)HX at the expense of ADP, which is converted to AMP. This allows the repair of both epimers of NAD(P)HX, a damaged form of NAD(P)H that is a result of enzymatic or heat-dependent hydration.</text>
</comment>
<dbReference type="InterPro" id="IPR000631">
    <property type="entry name" value="CARKD"/>
</dbReference>
<feature type="binding site" evidence="17">
    <location>
        <position position="252"/>
    </location>
    <ligand>
        <name>(6S)-NADPHX</name>
        <dbReference type="ChEBI" id="CHEBI:64076"/>
    </ligand>
</feature>
<dbReference type="GO" id="GO:0005524">
    <property type="term" value="F:ATP binding"/>
    <property type="evidence" value="ECO:0007669"/>
    <property type="project" value="UniProtKB-UniRule"/>
</dbReference>
<evidence type="ECO:0000256" key="5">
    <source>
        <dbReference type="ARBA" id="ARBA00022723"/>
    </source>
</evidence>
<evidence type="ECO:0000256" key="3">
    <source>
        <dbReference type="ARBA" id="ARBA00006001"/>
    </source>
</evidence>
<feature type="binding site" evidence="17">
    <location>
        <position position="434"/>
    </location>
    <ligand>
        <name>(6S)-NADPHX</name>
        <dbReference type="ChEBI" id="CHEBI:64076"/>
    </ligand>
</feature>
<proteinExistence type="inferred from homology"/>
<dbReference type="PIRSF" id="PIRSF017184">
    <property type="entry name" value="Nnr"/>
    <property type="match status" value="1"/>
</dbReference>
<evidence type="ECO:0000256" key="11">
    <source>
        <dbReference type="ARBA" id="ARBA00023235"/>
    </source>
</evidence>
<dbReference type="GO" id="GO:0052855">
    <property type="term" value="F:ADP-dependent NAD(P)H-hydrate dehydratase activity"/>
    <property type="evidence" value="ECO:0007669"/>
    <property type="project" value="UniProtKB-UniRule"/>
</dbReference>
<comment type="cofactor">
    <cofactor evidence="18 19">
        <name>K(+)</name>
        <dbReference type="ChEBI" id="CHEBI:29103"/>
    </cofactor>
    <text evidence="18 19">Binds 1 potassium ion per subunit.</text>
</comment>
<keyword evidence="6 17" id="KW-0547">Nucleotide-binding</keyword>
<dbReference type="Gene3D" id="3.40.50.10260">
    <property type="entry name" value="YjeF N-terminal domain"/>
    <property type="match status" value="1"/>
</dbReference>
<evidence type="ECO:0000256" key="1">
    <source>
        <dbReference type="ARBA" id="ARBA00000013"/>
    </source>
</evidence>
<keyword evidence="5 18" id="KW-0479">Metal-binding</keyword>
<feature type="binding site" evidence="18">
    <location>
        <begin position="124"/>
        <end position="130"/>
    </location>
    <ligand>
        <name>(6S)-NADPHX</name>
        <dbReference type="ChEBI" id="CHEBI:64076"/>
    </ligand>
</feature>
<feature type="binding site" evidence="18">
    <location>
        <begin position="58"/>
        <end position="62"/>
    </location>
    <ligand>
        <name>(6S)-NADPHX</name>
        <dbReference type="ChEBI" id="CHEBI:64076"/>
    </ligand>
</feature>
<feature type="binding site" evidence="17">
    <location>
        <position position="433"/>
    </location>
    <ligand>
        <name>AMP</name>
        <dbReference type="ChEBI" id="CHEBI:456215"/>
    </ligand>
</feature>
<reference evidence="22" key="2">
    <citation type="submission" date="2021-04" db="EMBL/GenBank/DDBJ databases">
        <authorList>
            <person name="Gilroy R."/>
        </authorList>
    </citation>
    <scope>NUCLEOTIDE SEQUENCE</scope>
    <source>
        <strain evidence="22">ChiSjej1B19-5720</strain>
    </source>
</reference>
<feature type="binding site" evidence="17">
    <location>
        <begin position="404"/>
        <end position="408"/>
    </location>
    <ligand>
        <name>AMP</name>
        <dbReference type="ChEBI" id="CHEBI:456215"/>
    </ligand>
</feature>
<feature type="binding site" evidence="18">
    <location>
        <position position="120"/>
    </location>
    <ligand>
        <name>K(+)</name>
        <dbReference type="ChEBI" id="CHEBI:29103"/>
    </ligand>
</feature>
<feature type="binding site" evidence="18">
    <location>
        <position position="59"/>
    </location>
    <ligand>
        <name>K(+)</name>
        <dbReference type="ChEBI" id="CHEBI:29103"/>
    </ligand>
</feature>
<dbReference type="AlphaFoldDB" id="A0A9D2LSR5"/>
<dbReference type="Pfam" id="PF03853">
    <property type="entry name" value="YjeF_N"/>
    <property type="match status" value="1"/>
</dbReference>
<keyword evidence="11 18" id="KW-0413">Isomerase</keyword>
<dbReference type="CDD" id="cd01171">
    <property type="entry name" value="YXKO-related"/>
    <property type="match status" value="1"/>
</dbReference>
<comment type="subunit">
    <text evidence="17">Homotetramer.</text>
</comment>
<evidence type="ECO:0000313" key="23">
    <source>
        <dbReference type="Proteomes" id="UP000823842"/>
    </source>
</evidence>
<gene>
    <name evidence="18" type="primary">nnrE</name>
    <name evidence="17" type="synonym">nnrD</name>
    <name evidence="22" type="ORF">IAA06_08025</name>
</gene>
<reference evidence="22" key="1">
    <citation type="journal article" date="2021" name="PeerJ">
        <title>Extensive microbial diversity within the chicken gut microbiome revealed by metagenomics and culture.</title>
        <authorList>
            <person name="Gilroy R."/>
            <person name="Ravi A."/>
            <person name="Getino M."/>
            <person name="Pursley I."/>
            <person name="Horton D.L."/>
            <person name="Alikhan N.F."/>
            <person name="Baker D."/>
            <person name="Gharbi K."/>
            <person name="Hall N."/>
            <person name="Watson M."/>
            <person name="Adriaenssens E.M."/>
            <person name="Foster-Nyarko E."/>
            <person name="Jarju S."/>
            <person name="Secka A."/>
            <person name="Antonio M."/>
            <person name="Oren A."/>
            <person name="Chaudhuri R.R."/>
            <person name="La Ragione R."/>
            <person name="Hildebrand F."/>
            <person name="Pallen M.J."/>
        </authorList>
    </citation>
    <scope>NUCLEOTIDE SEQUENCE</scope>
    <source>
        <strain evidence="22">ChiSjej1B19-5720</strain>
    </source>
</reference>
<dbReference type="InterPro" id="IPR029056">
    <property type="entry name" value="Ribokinase-like"/>
</dbReference>
<evidence type="ECO:0000313" key="22">
    <source>
        <dbReference type="EMBL" id="HJB28727.1"/>
    </source>
</evidence>
<dbReference type="NCBIfam" id="TIGR00196">
    <property type="entry name" value="yjeF_cterm"/>
    <property type="match status" value="1"/>
</dbReference>
<dbReference type="EC" id="4.2.1.136" evidence="19"/>
<dbReference type="Gene3D" id="3.40.1190.20">
    <property type="match status" value="1"/>
</dbReference>
<dbReference type="GO" id="GO:0110051">
    <property type="term" value="P:metabolite repair"/>
    <property type="evidence" value="ECO:0007669"/>
    <property type="project" value="TreeGrafter"/>
</dbReference>
<dbReference type="InterPro" id="IPR036652">
    <property type="entry name" value="YjeF_N_dom_sf"/>
</dbReference>
<dbReference type="GO" id="GO:0046872">
    <property type="term" value="F:metal ion binding"/>
    <property type="evidence" value="ECO:0007669"/>
    <property type="project" value="UniProtKB-UniRule"/>
</dbReference>
<comment type="similarity">
    <text evidence="17">Belongs to the NnrD/CARKD family.</text>
</comment>
<keyword evidence="10 17" id="KW-0520">NAD</keyword>
<feature type="binding site" evidence="18">
    <location>
        <position position="135"/>
    </location>
    <ligand>
        <name>(6S)-NADPHX</name>
        <dbReference type="ChEBI" id="CHEBI:64076"/>
    </ligand>
</feature>
<keyword evidence="12 17" id="KW-0456">Lyase</keyword>
<dbReference type="GO" id="GO:0046496">
    <property type="term" value="P:nicotinamide nucleotide metabolic process"/>
    <property type="evidence" value="ECO:0007669"/>
    <property type="project" value="UniProtKB-UniRule"/>
</dbReference>
<evidence type="ECO:0000256" key="15">
    <source>
        <dbReference type="ARBA" id="ARBA00048238"/>
    </source>
</evidence>
<keyword evidence="9 18" id="KW-0630">Potassium</keyword>
<dbReference type="HAMAP" id="MF_01966">
    <property type="entry name" value="NADHX_epimerase"/>
    <property type="match status" value="1"/>
</dbReference>
<dbReference type="InterPro" id="IPR004443">
    <property type="entry name" value="YjeF_N_dom"/>
</dbReference>
<evidence type="ECO:0000256" key="14">
    <source>
        <dbReference type="ARBA" id="ARBA00025153"/>
    </source>
</evidence>
<dbReference type="PROSITE" id="PS01050">
    <property type="entry name" value="YJEF_C_2"/>
    <property type="match status" value="1"/>
</dbReference>
<feature type="binding site" evidence="17">
    <location>
        <position position="367"/>
    </location>
    <ligand>
        <name>(6S)-NADPHX</name>
        <dbReference type="ChEBI" id="CHEBI:64076"/>
    </ligand>
</feature>
<evidence type="ECO:0000256" key="16">
    <source>
        <dbReference type="ARBA" id="ARBA00049209"/>
    </source>
</evidence>
<dbReference type="EMBL" id="DWYZ01000152">
    <property type="protein sequence ID" value="HJB28727.1"/>
    <property type="molecule type" value="Genomic_DNA"/>
</dbReference>
<comment type="caution">
    <text evidence="22">The sequence shown here is derived from an EMBL/GenBank/DDBJ whole genome shotgun (WGS) entry which is preliminary data.</text>
</comment>
<feature type="binding site" evidence="18">
    <location>
        <position position="153"/>
    </location>
    <ligand>
        <name>(6S)-NADPHX</name>
        <dbReference type="ChEBI" id="CHEBI:64076"/>
    </ligand>
</feature>
<feature type="domain" description="YjeF C-terminal" evidence="20">
    <location>
        <begin position="217"/>
        <end position="500"/>
    </location>
</feature>
<feature type="binding site" evidence="17">
    <location>
        <position position="313"/>
    </location>
    <ligand>
        <name>(6S)-NADPHX</name>
        <dbReference type="ChEBI" id="CHEBI:64076"/>
    </ligand>
</feature>
<accession>A0A9D2LSR5</accession>
<comment type="similarity">
    <text evidence="18">Belongs to the NnrE/AIBP family.</text>
</comment>
<keyword evidence="8 17" id="KW-0521">NADP</keyword>
<comment type="cofactor">
    <cofactor evidence="17">
        <name>Mg(2+)</name>
        <dbReference type="ChEBI" id="CHEBI:18420"/>
    </cofactor>
</comment>
<feature type="binding site" evidence="18">
    <location>
        <position position="156"/>
    </location>
    <ligand>
        <name>K(+)</name>
        <dbReference type="ChEBI" id="CHEBI:29103"/>
    </ligand>
</feature>
<dbReference type="GO" id="GO:0052856">
    <property type="term" value="F:NAD(P)HX epimerase activity"/>
    <property type="evidence" value="ECO:0007669"/>
    <property type="project" value="UniProtKB-UniRule"/>
</dbReference>
<sequence length="516" mass="55752">MKEIVTCSEMKELDHRTIKDMGVPSCVLMERAALKVVEEMEKDFTDSEHILVVCGRGNNGGDGIAIARLLHLKGVRAEILLAGGEKGMTEDAALQYRIAENYGVPFVNNPHWSEYTTIVDAIFGVGLQRDVEGKYYQLIRQMNEAHARKVAVDIPSGVNGDNGREMGIAFLADLTVTFAFRKRGLCFYPGRMYAGRTVVADIGIYGGKDKVNQTWHLERKDMKRLPERVAYGNKGTFGKVLLVAGSEGMCGAAFLSGAASFAAGAGMVKIQTVEENRIPLQTLLPEAIVSCAFNEEENEKALDWCDVIVIGPGLGMSGKSRERAQWFLSRGHSAGKPVIADADTLNLLAMYPEWRKYLGEKMIVTPHLGEMSRLCGRSIGEIQNTMAETAAEFSRETGAVCVLKDACTVITDAVGNTCLNLSGNAGMGTAGSGDVLSGVLAAVCCMYLPYPETAPDMGMQAALGVYLHGIAGDMAAKKLGMHGMTARDIIRMLPEALKKEVEANGRIQDGGKHERA</sequence>
<evidence type="ECO:0000256" key="7">
    <source>
        <dbReference type="ARBA" id="ARBA00022840"/>
    </source>
</evidence>
<dbReference type="InterPro" id="IPR017953">
    <property type="entry name" value="Carbohydrate_kinase_pred_CS"/>
</dbReference>
<comment type="catalytic activity">
    <reaction evidence="15 17 19">
        <text>(6S)-NADHX + ADP = AMP + phosphate + NADH + H(+)</text>
        <dbReference type="Rhea" id="RHEA:32223"/>
        <dbReference type="ChEBI" id="CHEBI:15378"/>
        <dbReference type="ChEBI" id="CHEBI:43474"/>
        <dbReference type="ChEBI" id="CHEBI:57945"/>
        <dbReference type="ChEBI" id="CHEBI:64074"/>
        <dbReference type="ChEBI" id="CHEBI:456215"/>
        <dbReference type="ChEBI" id="CHEBI:456216"/>
        <dbReference type="EC" id="4.2.1.136"/>
    </reaction>
</comment>
<feature type="domain" description="YjeF N-terminal" evidence="21">
    <location>
        <begin position="10"/>
        <end position="210"/>
    </location>
</feature>
<keyword evidence="7 17" id="KW-0067">ATP-binding</keyword>
<comment type="similarity">
    <text evidence="4 19">In the C-terminal section; belongs to the NnrD/CARKD family.</text>
</comment>
<comment type="catalytic activity">
    <reaction evidence="16 17 19">
        <text>(6S)-NADPHX + ADP = AMP + phosphate + NADPH + H(+)</text>
        <dbReference type="Rhea" id="RHEA:32235"/>
        <dbReference type="ChEBI" id="CHEBI:15378"/>
        <dbReference type="ChEBI" id="CHEBI:43474"/>
        <dbReference type="ChEBI" id="CHEBI:57783"/>
        <dbReference type="ChEBI" id="CHEBI:64076"/>
        <dbReference type="ChEBI" id="CHEBI:456215"/>
        <dbReference type="ChEBI" id="CHEBI:456216"/>
        <dbReference type="EC" id="4.2.1.136"/>
    </reaction>
</comment>
<comment type="catalytic activity">
    <reaction evidence="2 18 19">
        <text>(6R)-NADPHX = (6S)-NADPHX</text>
        <dbReference type="Rhea" id="RHEA:32227"/>
        <dbReference type="ChEBI" id="CHEBI:64076"/>
        <dbReference type="ChEBI" id="CHEBI:64077"/>
        <dbReference type="EC" id="5.1.99.6"/>
    </reaction>
</comment>
<evidence type="ECO:0000256" key="10">
    <source>
        <dbReference type="ARBA" id="ARBA00023027"/>
    </source>
</evidence>
<protein>
    <recommendedName>
        <fullName evidence="19">Bifunctional NAD(P)H-hydrate repair enzyme</fullName>
    </recommendedName>
    <alternativeName>
        <fullName evidence="19">Nicotinamide nucleotide repair protein</fullName>
    </alternativeName>
    <domain>
        <recommendedName>
            <fullName evidence="19">ADP-dependent (S)-NAD(P)H-hydrate dehydratase</fullName>
            <ecNumber evidence="19">4.2.1.136</ecNumber>
        </recommendedName>
        <alternativeName>
            <fullName evidence="19">ADP-dependent NAD(P)HX dehydratase</fullName>
        </alternativeName>
    </domain>
    <domain>
        <recommendedName>
            <fullName evidence="19">NAD(P)H-hydrate epimerase</fullName>
            <ecNumber evidence="19">5.1.99.6</ecNumber>
        </recommendedName>
    </domain>
</protein>
<keyword evidence="13" id="KW-0511">Multifunctional enzyme</keyword>
<evidence type="ECO:0000259" key="21">
    <source>
        <dbReference type="PROSITE" id="PS51385"/>
    </source>
</evidence>
<evidence type="ECO:0000256" key="9">
    <source>
        <dbReference type="ARBA" id="ARBA00022958"/>
    </source>
</evidence>
<dbReference type="HAMAP" id="MF_01965">
    <property type="entry name" value="NADHX_dehydratase"/>
    <property type="match status" value="1"/>
</dbReference>